<sequence length="68" mass="8222">MKEQPFKNNPLKECRRSFLSGKWLLMLPLLTILFLSSCVVAYPGYYPHHHYHHHYRHYGPPPPGHYRY</sequence>
<proteinExistence type="predicted"/>
<dbReference type="AlphaFoldDB" id="A0A2W2B144"/>
<comment type="caution">
    <text evidence="1">The sequence shown here is derived from an EMBL/GenBank/DDBJ whole genome shotgun (WGS) entry which is preliminary data.</text>
</comment>
<protein>
    <submittedName>
        <fullName evidence="1">Uncharacterized protein</fullName>
    </submittedName>
</protein>
<gene>
    <name evidence="1" type="ORF">DN068_06400</name>
</gene>
<accession>A0A2W2B144</accession>
<evidence type="ECO:0000313" key="1">
    <source>
        <dbReference type="EMBL" id="PZF73964.1"/>
    </source>
</evidence>
<evidence type="ECO:0000313" key="2">
    <source>
        <dbReference type="Proteomes" id="UP000248745"/>
    </source>
</evidence>
<dbReference type="Proteomes" id="UP000248745">
    <property type="component" value="Unassembled WGS sequence"/>
</dbReference>
<reference evidence="1 2" key="1">
    <citation type="submission" date="2018-06" db="EMBL/GenBank/DDBJ databases">
        <title>Mucibacter soli gen. nov., sp. nov., a new member of the family Chitinophagaceae producing mucin.</title>
        <authorList>
            <person name="Kim M.-K."/>
            <person name="Park S."/>
            <person name="Kim T.-S."/>
            <person name="Joung Y."/>
            <person name="Han J.-H."/>
            <person name="Kim S.B."/>
        </authorList>
    </citation>
    <scope>NUCLEOTIDE SEQUENCE [LARGE SCALE GENOMIC DNA]</scope>
    <source>
        <strain evidence="1 2">R1-15</strain>
    </source>
</reference>
<organism evidence="1 2">
    <name type="scientific">Taibaiella soli</name>
    <dbReference type="NCBI Taxonomy" id="1649169"/>
    <lineage>
        <taxon>Bacteria</taxon>
        <taxon>Pseudomonadati</taxon>
        <taxon>Bacteroidota</taxon>
        <taxon>Chitinophagia</taxon>
        <taxon>Chitinophagales</taxon>
        <taxon>Chitinophagaceae</taxon>
        <taxon>Taibaiella</taxon>
    </lineage>
</organism>
<keyword evidence="2" id="KW-1185">Reference proteome</keyword>
<dbReference type="RefSeq" id="WP_110998062.1">
    <property type="nucleotide sequence ID" value="NZ_QKTW01000009.1"/>
</dbReference>
<name>A0A2W2B144_9BACT</name>
<dbReference type="EMBL" id="QKTW01000009">
    <property type="protein sequence ID" value="PZF73964.1"/>
    <property type="molecule type" value="Genomic_DNA"/>
</dbReference>